<protein>
    <recommendedName>
        <fullName evidence="3">HNH nuclease domain-containing protein</fullName>
    </recommendedName>
</protein>
<reference evidence="1 2" key="1">
    <citation type="submission" date="2018-11" db="EMBL/GenBank/DDBJ databases">
        <title>Genome assembly of Steccherinum ochraceum LE-BIN_3174, the white-rot fungus of the Steccherinaceae family (The Residual Polyporoid clade, Polyporales, Basidiomycota).</title>
        <authorList>
            <person name="Fedorova T.V."/>
            <person name="Glazunova O.A."/>
            <person name="Landesman E.O."/>
            <person name="Moiseenko K.V."/>
            <person name="Psurtseva N.V."/>
            <person name="Savinova O.S."/>
            <person name="Shakhova N.V."/>
            <person name="Tyazhelova T.V."/>
            <person name="Vasina D.V."/>
        </authorList>
    </citation>
    <scope>NUCLEOTIDE SEQUENCE [LARGE SCALE GENOMIC DNA]</scope>
    <source>
        <strain evidence="1 2">LE-BIN_3174</strain>
    </source>
</reference>
<evidence type="ECO:0008006" key="3">
    <source>
        <dbReference type="Google" id="ProtNLM"/>
    </source>
</evidence>
<organism evidence="1 2">
    <name type="scientific">Steccherinum ochraceum</name>
    <dbReference type="NCBI Taxonomy" id="92696"/>
    <lineage>
        <taxon>Eukaryota</taxon>
        <taxon>Fungi</taxon>
        <taxon>Dikarya</taxon>
        <taxon>Basidiomycota</taxon>
        <taxon>Agaricomycotina</taxon>
        <taxon>Agaricomycetes</taxon>
        <taxon>Polyporales</taxon>
        <taxon>Steccherinaceae</taxon>
        <taxon>Steccherinum</taxon>
    </lineage>
</organism>
<name>A0A4R0RIA8_9APHY</name>
<proteinExistence type="predicted"/>
<comment type="caution">
    <text evidence="1">The sequence shown here is derived from an EMBL/GenBank/DDBJ whole genome shotgun (WGS) entry which is preliminary data.</text>
</comment>
<sequence length="171" mass="19169">MSPHVNDVTHARPPPSLRKFPGTLVNKLTENIDIPENVLMVHSSWRSAFNLLGWCFVPPGMHLDSLDGTSESDSRPQCYEIKWVCPRLPQPVEEAVHDIVVFDNHDSDSESPLPVPHPKLLAVYAAIVHALNMSGAEPVFHNLARQFRDYDTEAMWPRSAVLRDLGGDDVE</sequence>
<keyword evidence="2" id="KW-1185">Reference proteome</keyword>
<dbReference type="EMBL" id="RWJN01000132">
    <property type="protein sequence ID" value="TCD66523.1"/>
    <property type="molecule type" value="Genomic_DNA"/>
</dbReference>
<evidence type="ECO:0000313" key="2">
    <source>
        <dbReference type="Proteomes" id="UP000292702"/>
    </source>
</evidence>
<dbReference type="AlphaFoldDB" id="A0A4R0RIA8"/>
<gene>
    <name evidence="1" type="ORF">EIP91_001299</name>
</gene>
<accession>A0A4R0RIA8</accession>
<evidence type="ECO:0000313" key="1">
    <source>
        <dbReference type="EMBL" id="TCD66523.1"/>
    </source>
</evidence>
<dbReference type="Proteomes" id="UP000292702">
    <property type="component" value="Unassembled WGS sequence"/>
</dbReference>